<name>A0A814SM79_ADIRI</name>
<dbReference type="OrthoDB" id="79941at2759"/>
<evidence type="ECO:0000313" key="4">
    <source>
        <dbReference type="EMBL" id="CAF0945200.1"/>
    </source>
</evidence>
<dbReference type="EMBL" id="CAJNOR010001475">
    <property type="protein sequence ID" value="CAF1149322.1"/>
    <property type="molecule type" value="Genomic_DNA"/>
</dbReference>
<dbReference type="AlphaFoldDB" id="A0A814SM79"/>
<gene>
    <name evidence="4" type="ORF">EDS130_LOCUS12034</name>
    <name evidence="5" type="ORF">XAT740_LOCUS20862</name>
</gene>
<keyword evidence="1" id="KW-0479">Metal-binding</keyword>
<comment type="caution">
    <text evidence="5">The sequence shown here is derived from an EMBL/GenBank/DDBJ whole genome shotgun (WGS) entry which is preliminary data.</text>
</comment>
<dbReference type="Gene3D" id="4.10.60.10">
    <property type="entry name" value="Zinc finger, CCHC-type"/>
    <property type="match status" value="1"/>
</dbReference>
<protein>
    <recommendedName>
        <fullName evidence="3">CCHC-type domain-containing protein</fullName>
    </recommendedName>
</protein>
<feature type="region of interest" description="Disordered" evidence="2">
    <location>
        <begin position="1"/>
        <end position="25"/>
    </location>
</feature>
<dbReference type="PROSITE" id="PS50158">
    <property type="entry name" value="ZF_CCHC"/>
    <property type="match status" value="1"/>
</dbReference>
<evidence type="ECO:0000259" key="3">
    <source>
        <dbReference type="PROSITE" id="PS50158"/>
    </source>
</evidence>
<proteinExistence type="predicted"/>
<dbReference type="GO" id="GO:0003676">
    <property type="term" value="F:nucleic acid binding"/>
    <property type="evidence" value="ECO:0007669"/>
    <property type="project" value="InterPro"/>
</dbReference>
<dbReference type="SMART" id="SM00343">
    <property type="entry name" value="ZnF_C2HC"/>
    <property type="match status" value="1"/>
</dbReference>
<dbReference type="EMBL" id="CAJNOJ010000045">
    <property type="protein sequence ID" value="CAF0945200.1"/>
    <property type="molecule type" value="Genomic_DNA"/>
</dbReference>
<keyword evidence="6" id="KW-1185">Reference proteome</keyword>
<evidence type="ECO:0000256" key="2">
    <source>
        <dbReference type="SAM" id="MobiDB-lite"/>
    </source>
</evidence>
<organism evidence="5 6">
    <name type="scientific">Adineta ricciae</name>
    <name type="common">Rotifer</name>
    <dbReference type="NCBI Taxonomy" id="249248"/>
    <lineage>
        <taxon>Eukaryota</taxon>
        <taxon>Metazoa</taxon>
        <taxon>Spiralia</taxon>
        <taxon>Gnathifera</taxon>
        <taxon>Rotifera</taxon>
        <taxon>Eurotatoria</taxon>
        <taxon>Bdelloidea</taxon>
        <taxon>Adinetida</taxon>
        <taxon>Adinetidae</taxon>
        <taxon>Adineta</taxon>
    </lineage>
</organism>
<evidence type="ECO:0000313" key="5">
    <source>
        <dbReference type="EMBL" id="CAF1149322.1"/>
    </source>
</evidence>
<accession>A0A814SM79</accession>
<dbReference type="Proteomes" id="UP000663852">
    <property type="component" value="Unassembled WGS sequence"/>
</dbReference>
<dbReference type="Pfam" id="PF00098">
    <property type="entry name" value="zf-CCHC"/>
    <property type="match status" value="1"/>
</dbReference>
<dbReference type="Proteomes" id="UP000663828">
    <property type="component" value="Unassembled WGS sequence"/>
</dbReference>
<evidence type="ECO:0000313" key="6">
    <source>
        <dbReference type="Proteomes" id="UP000663828"/>
    </source>
</evidence>
<sequence length="207" mass="23821">MPGKQSSDRSSTSSAPTRRPPTSLIVSQVAVTESEASLRNDLSRNYPDVKDVYRNFDKDGHELNSIRVDFSSTHSVSNILYDQRIYIHDQAHYIRPYWPIVCYKCRTEGHIATECPKQSVSQQRLDELLNEQNHTFQTMIANFETRWNERITGLKPQKQAEMSQLTSILNDASKLCQQINQYNSQVQTQLSSIVSRVQDLQKTVNNQ</sequence>
<keyword evidence="1" id="KW-0863">Zinc-finger</keyword>
<reference evidence="5" key="1">
    <citation type="submission" date="2021-02" db="EMBL/GenBank/DDBJ databases">
        <authorList>
            <person name="Nowell W R."/>
        </authorList>
    </citation>
    <scope>NUCLEOTIDE SEQUENCE</scope>
</reference>
<feature type="compositionally biased region" description="Low complexity" evidence="2">
    <location>
        <begin position="8"/>
        <end position="23"/>
    </location>
</feature>
<evidence type="ECO:0000256" key="1">
    <source>
        <dbReference type="PROSITE-ProRule" id="PRU00047"/>
    </source>
</evidence>
<dbReference type="InterPro" id="IPR036875">
    <property type="entry name" value="Znf_CCHC_sf"/>
</dbReference>
<dbReference type="SUPFAM" id="SSF57756">
    <property type="entry name" value="Retrovirus zinc finger-like domains"/>
    <property type="match status" value="1"/>
</dbReference>
<keyword evidence="1" id="KW-0862">Zinc</keyword>
<dbReference type="InterPro" id="IPR001878">
    <property type="entry name" value="Znf_CCHC"/>
</dbReference>
<feature type="domain" description="CCHC-type" evidence="3">
    <location>
        <begin position="102"/>
        <end position="117"/>
    </location>
</feature>
<dbReference type="GO" id="GO:0008270">
    <property type="term" value="F:zinc ion binding"/>
    <property type="evidence" value="ECO:0007669"/>
    <property type="project" value="UniProtKB-KW"/>
</dbReference>